<evidence type="ECO:0000313" key="3">
    <source>
        <dbReference type="EMBL" id="MBC8561625.1"/>
    </source>
</evidence>
<dbReference type="RefSeq" id="WP_118678995.1">
    <property type="nucleotide sequence ID" value="NZ_JACRSX010000002.1"/>
</dbReference>
<accession>A0ABR7MZ42</accession>
<feature type="region of interest" description="Disordered" evidence="1">
    <location>
        <begin position="312"/>
        <end position="339"/>
    </location>
</feature>
<sequence>MTHLLVIRERLIRFYQDHARIVNALFRLLLSFITFFSINQLVGYNPVLKSWYVIVAFSVVNTVLPMSVLLFLAAAYTVFHVYYVSVSLALVILLIFLIAYLIYLRFLPEHGYVILAVPILYGLHLPYLVPILLGLIGAPVAVIPMSCGVVCYYTIKCITTVIGTATEESMVLFNQAFQMIFSNKEMYLVIAVFAIVMVIVNMICSQEFHYVYETAIVAGVIVNILLILVLSFPFNIQVHVVYLLVQSVICGILAWLIQFFQLVLNYSAVEYLQFEDDEYCYYVKAVPKMNIAVGEKRVKRFNAHLLGEGRFGVSSKKAESESGQIRSEQTAKTGSGEEK</sequence>
<keyword evidence="2" id="KW-0472">Membrane</keyword>
<dbReference type="Proteomes" id="UP000606193">
    <property type="component" value="Unassembled WGS sequence"/>
</dbReference>
<comment type="caution">
    <text evidence="3">The sequence shown here is derived from an EMBL/GenBank/DDBJ whole genome shotgun (WGS) entry which is preliminary data.</text>
</comment>
<feature type="transmembrane region" description="Helical" evidence="2">
    <location>
        <begin position="240"/>
        <end position="264"/>
    </location>
</feature>
<feature type="transmembrane region" description="Helical" evidence="2">
    <location>
        <begin position="112"/>
        <end position="135"/>
    </location>
</feature>
<feature type="compositionally biased region" description="Polar residues" evidence="1">
    <location>
        <begin position="321"/>
        <end position="333"/>
    </location>
</feature>
<keyword evidence="2" id="KW-0812">Transmembrane</keyword>
<feature type="transmembrane region" description="Helical" evidence="2">
    <location>
        <begin position="81"/>
        <end position="106"/>
    </location>
</feature>
<feature type="transmembrane region" description="Helical" evidence="2">
    <location>
        <begin position="50"/>
        <end position="74"/>
    </location>
</feature>
<protein>
    <submittedName>
        <fullName evidence="3">Uncharacterized protein</fullName>
    </submittedName>
</protein>
<reference evidence="3 4" key="1">
    <citation type="submission" date="2020-08" db="EMBL/GenBank/DDBJ databases">
        <title>Genome public.</title>
        <authorList>
            <person name="Liu C."/>
            <person name="Sun Q."/>
        </authorList>
    </citation>
    <scope>NUCLEOTIDE SEQUENCE [LARGE SCALE GENOMIC DNA]</scope>
    <source>
        <strain evidence="3 4">NSJ-37</strain>
    </source>
</reference>
<gene>
    <name evidence="3" type="ORF">H8704_03105</name>
</gene>
<keyword evidence="4" id="KW-1185">Reference proteome</keyword>
<feature type="transmembrane region" description="Helical" evidence="2">
    <location>
        <begin position="21"/>
        <end position="38"/>
    </location>
</feature>
<name>A0ABR7MZ42_9FIRM</name>
<proteinExistence type="predicted"/>
<organism evidence="3 4">
    <name type="scientific">Jutongia huaianensis</name>
    <dbReference type="NCBI Taxonomy" id="2763668"/>
    <lineage>
        <taxon>Bacteria</taxon>
        <taxon>Bacillati</taxon>
        <taxon>Bacillota</taxon>
        <taxon>Clostridia</taxon>
        <taxon>Lachnospirales</taxon>
        <taxon>Lachnospiraceae</taxon>
        <taxon>Jutongia</taxon>
    </lineage>
</organism>
<keyword evidence="2" id="KW-1133">Transmembrane helix</keyword>
<feature type="transmembrane region" description="Helical" evidence="2">
    <location>
        <begin position="186"/>
        <end position="204"/>
    </location>
</feature>
<feature type="transmembrane region" description="Helical" evidence="2">
    <location>
        <begin position="142"/>
        <end position="166"/>
    </location>
</feature>
<evidence type="ECO:0000256" key="1">
    <source>
        <dbReference type="SAM" id="MobiDB-lite"/>
    </source>
</evidence>
<evidence type="ECO:0000313" key="4">
    <source>
        <dbReference type="Proteomes" id="UP000606193"/>
    </source>
</evidence>
<evidence type="ECO:0000256" key="2">
    <source>
        <dbReference type="SAM" id="Phobius"/>
    </source>
</evidence>
<dbReference type="EMBL" id="JACRSX010000002">
    <property type="protein sequence ID" value="MBC8561625.1"/>
    <property type="molecule type" value="Genomic_DNA"/>
</dbReference>
<feature type="transmembrane region" description="Helical" evidence="2">
    <location>
        <begin position="211"/>
        <end position="234"/>
    </location>
</feature>